<sequence length="276" mass="31410">MTEKKKEDSESSYYTPVQDYDGKAVELPNGTEMSEFAKTHRKEVSDAALRYFNKKYKIKNAKITNLVGAEDAVVAHISSDQLPTFYTSVIVFVKNGVVNHVNELEGNVESAIMSGIYVKAYEKEFQNLENFCKKMTEKYPVVGMREDAIQRVFDSGVVRPFFRVNILKIDAPATYDSFMKNPLMTSGELRIEIEEELKANDPQIALTFFMKKKHSPPDEKLGQQIIQDFKQNKYYPPGRYAVLLSSNEILKDKGDGKSYKGTQLGIDEIQVDIKGR</sequence>
<dbReference type="EMBL" id="AKKV01000019">
    <property type="protein sequence ID" value="EIT87029.1"/>
    <property type="molecule type" value="Genomic_DNA"/>
</dbReference>
<dbReference type="eggNOG" id="ENOG50305Y1">
    <property type="taxonomic scope" value="Bacteria"/>
</dbReference>
<dbReference type="AlphaFoldDB" id="I8AMU9"/>
<organism evidence="1 2">
    <name type="scientific">Fictibacillus macauensis ZFHKF-1</name>
    <dbReference type="NCBI Taxonomy" id="1196324"/>
    <lineage>
        <taxon>Bacteria</taxon>
        <taxon>Bacillati</taxon>
        <taxon>Bacillota</taxon>
        <taxon>Bacilli</taxon>
        <taxon>Bacillales</taxon>
        <taxon>Fictibacillaceae</taxon>
        <taxon>Fictibacillus</taxon>
    </lineage>
</organism>
<dbReference type="Proteomes" id="UP000004080">
    <property type="component" value="Unassembled WGS sequence"/>
</dbReference>
<proteinExistence type="predicted"/>
<dbReference type="Pfam" id="PF07901">
    <property type="entry name" value="DUF1672"/>
    <property type="match status" value="1"/>
</dbReference>
<keyword evidence="1" id="KW-0449">Lipoprotein</keyword>
<dbReference type="RefSeq" id="WP_007200541.1">
    <property type="nucleotide sequence ID" value="NZ_AKKV01000019.1"/>
</dbReference>
<protein>
    <submittedName>
        <fullName evidence="1">Lipoprotein</fullName>
    </submittedName>
</protein>
<comment type="caution">
    <text evidence="1">The sequence shown here is derived from an EMBL/GenBank/DDBJ whole genome shotgun (WGS) entry which is preliminary data.</text>
</comment>
<reference evidence="1 2" key="1">
    <citation type="journal article" date="2012" name="J. Bacteriol.">
        <title>Genome of Bacillus macauensis ZFHKF-1, a Long-Chain-Forming Bacterium.</title>
        <authorList>
            <person name="Cai L."/>
            <person name="Zhang T."/>
        </authorList>
    </citation>
    <scope>NUCLEOTIDE SEQUENCE [LARGE SCALE GENOMIC DNA]</scope>
    <source>
        <strain evidence="1 2">ZFHKF-1</strain>
    </source>
</reference>
<dbReference type="STRING" id="1196324.A374_02209"/>
<dbReference type="PATRIC" id="fig|1196324.3.peg.442"/>
<dbReference type="InterPro" id="IPR012873">
    <property type="entry name" value="DUF1672"/>
</dbReference>
<evidence type="ECO:0000313" key="1">
    <source>
        <dbReference type="EMBL" id="EIT87029.1"/>
    </source>
</evidence>
<keyword evidence="2" id="KW-1185">Reference proteome</keyword>
<name>I8AMU9_9BACL</name>
<accession>I8AMU9</accession>
<gene>
    <name evidence="1" type="ORF">A374_02209</name>
</gene>
<evidence type="ECO:0000313" key="2">
    <source>
        <dbReference type="Proteomes" id="UP000004080"/>
    </source>
</evidence>